<proteinExistence type="predicted"/>
<evidence type="ECO:0000313" key="2">
    <source>
        <dbReference type="EMBL" id="EEN50478.1"/>
    </source>
</evidence>
<evidence type="ECO:0000256" key="1">
    <source>
        <dbReference type="SAM" id="MobiDB-lite"/>
    </source>
</evidence>
<name>C3ZA85_BRAFL</name>
<accession>C3ZA85</accession>
<feature type="region of interest" description="Disordered" evidence="1">
    <location>
        <begin position="83"/>
        <end position="106"/>
    </location>
</feature>
<feature type="compositionally biased region" description="Polar residues" evidence="1">
    <location>
        <begin position="84"/>
        <end position="96"/>
    </location>
</feature>
<gene>
    <name evidence="2" type="ORF">BRAFLDRAFT_87656</name>
</gene>
<reference evidence="2" key="1">
    <citation type="journal article" date="2008" name="Nature">
        <title>The amphioxus genome and the evolution of the chordate karyotype.</title>
        <authorList>
            <consortium name="US DOE Joint Genome Institute (JGI-PGF)"/>
            <person name="Putnam N.H."/>
            <person name="Butts T."/>
            <person name="Ferrier D.E.K."/>
            <person name="Furlong R.F."/>
            <person name="Hellsten U."/>
            <person name="Kawashima T."/>
            <person name="Robinson-Rechavi M."/>
            <person name="Shoguchi E."/>
            <person name="Terry A."/>
            <person name="Yu J.-K."/>
            <person name="Benito-Gutierrez E.L."/>
            <person name="Dubchak I."/>
            <person name="Garcia-Fernandez J."/>
            <person name="Gibson-Brown J.J."/>
            <person name="Grigoriev I.V."/>
            <person name="Horton A.C."/>
            <person name="de Jong P.J."/>
            <person name="Jurka J."/>
            <person name="Kapitonov V.V."/>
            <person name="Kohara Y."/>
            <person name="Kuroki Y."/>
            <person name="Lindquist E."/>
            <person name="Lucas S."/>
            <person name="Osoegawa K."/>
            <person name="Pennacchio L.A."/>
            <person name="Salamov A.A."/>
            <person name="Satou Y."/>
            <person name="Sauka-Spengler T."/>
            <person name="Schmutz J."/>
            <person name="Shin-I T."/>
            <person name="Toyoda A."/>
            <person name="Bronner-Fraser M."/>
            <person name="Fujiyama A."/>
            <person name="Holland L.Z."/>
            <person name="Holland P.W.H."/>
            <person name="Satoh N."/>
            <person name="Rokhsar D.S."/>
        </authorList>
    </citation>
    <scope>NUCLEOTIDE SEQUENCE [LARGE SCALE GENOMIC DNA]</scope>
    <source>
        <strain evidence="2">S238N-H82</strain>
        <tissue evidence="2">Testes</tissue>
    </source>
</reference>
<protein>
    <submittedName>
        <fullName evidence="2">Uncharacterized protein</fullName>
    </submittedName>
</protein>
<dbReference type="InParanoid" id="C3ZA85"/>
<dbReference type="AlphaFoldDB" id="C3ZA85"/>
<dbReference type="EMBL" id="GG666602">
    <property type="protein sequence ID" value="EEN50478.1"/>
    <property type="molecule type" value="Genomic_DNA"/>
</dbReference>
<sequence length="106" mass="11701">MAWVVLRSCDRYETDAMSKTTDVEMCDLPVRNVTEISLRLSFQEKDDENNYFIPGYSTPFRGVREAVLSAGVPAGSVSALRVTGTEQPVNNNLNSSRGRDIGSPWG</sequence>
<organism>
    <name type="scientific">Branchiostoma floridae</name>
    <name type="common">Florida lancelet</name>
    <name type="synonym">Amphioxus</name>
    <dbReference type="NCBI Taxonomy" id="7739"/>
    <lineage>
        <taxon>Eukaryota</taxon>
        <taxon>Metazoa</taxon>
        <taxon>Chordata</taxon>
        <taxon>Cephalochordata</taxon>
        <taxon>Leptocardii</taxon>
        <taxon>Amphioxiformes</taxon>
        <taxon>Branchiostomatidae</taxon>
        <taxon>Branchiostoma</taxon>
    </lineage>
</organism>